<keyword evidence="5" id="KW-0539">Nucleus</keyword>
<organism evidence="7 8">
    <name type="scientific">Ceratopteris richardii</name>
    <name type="common">Triangle waterfern</name>
    <dbReference type="NCBI Taxonomy" id="49495"/>
    <lineage>
        <taxon>Eukaryota</taxon>
        <taxon>Viridiplantae</taxon>
        <taxon>Streptophyta</taxon>
        <taxon>Embryophyta</taxon>
        <taxon>Tracheophyta</taxon>
        <taxon>Polypodiopsida</taxon>
        <taxon>Polypodiidae</taxon>
        <taxon>Polypodiales</taxon>
        <taxon>Pteridineae</taxon>
        <taxon>Pteridaceae</taxon>
        <taxon>Parkerioideae</taxon>
        <taxon>Ceratopteris</taxon>
    </lineage>
</organism>
<keyword evidence="3" id="KW-0805">Transcription regulation</keyword>
<comment type="subcellular location">
    <subcellularLocation>
        <location evidence="1">Nucleus</location>
    </subcellularLocation>
</comment>
<evidence type="ECO:0000256" key="1">
    <source>
        <dbReference type="ARBA" id="ARBA00004123"/>
    </source>
</evidence>
<comment type="caution">
    <text evidence="7">The sequence shown here is derived from an EMBL/GenBank/DDBJ whole genome shotgun (WGS) entry which is preliminary data.</text>
</comment>
<dbReference type="PANTHER" id="PTHR13130">
    <property type="entry name" value="34 KDA TRANSCRIPTIONAL CO-ACTIVATOR-RELATED"/>
    <property type="match status" value="1"/>
</dbReference>
<accession>A0A8T2Q5K1</accession>
<gene>
    <name evidence="7" type="ORF">KP509_37G010600</name>
</gene>
<dbReference type="EMBL" id="CM035442">
    <property type="protein sequence ID" value="KAH7279212.1"/>
    <property type="molecule type" value="Genomic_DNA"/>
</dbReference>
<evidence type="ECO:0000313" key="7">
    <source>
        <dbReference type="EMBL" id="KAH7279212.1"/>
    </source>
</evidence>
<evidence type="ECO:0000256" key="4">
    <source>
        <dbReference type="ARBA" id="ARBA00023163"/>
    </source>
</evidence>
<dbReference type="OrthoDB" id="1868004at2759"/>
<keyword evidence="4" id="KW-0804">Transcription</keyword>
<feature type="region of interest" description="Disordered" evidence="6">
    <location>
        <begin position="1"/>
        <end position="61"/>
    </location>
</feature>
<reference evidence="7" key="1">
    <citation type="submission" date="2021-08" db="EMBL/GenBank/DDBJ databases">
        <title>WGS assembly of Ceratopteris richardii.</title>
        <authorList>
            <person name="Marchant D.B."/>
            <person name="Chen G."/>
            <person name="Jenkins J."/>
            <person name="Shu S."/>
            <person name="Leebens-Mack J."/>
            <person name="Grimwood J."/>
            <person name="Schmutz J."/>
            <person name="Soltis P."/>
            <person name="Soltis D."/>
            <person name="Chen Z.-H."/>
        </authorList>
    </citation>
    <scope>NUCLEOTIDE SEQUENCE</scope>
    <source>
        <strain evidence="7">Whitten #5841</strain>
        <tissue evidence="7">Leaf</tissue>
    </source>
</reference>
<sequence>MQHSSPALSSPSTGFFGPRASPLFTQAVDQPDPISGDGSASSSTTVAFSSSNDGGQQAPPKQLAQAMDGLSHALRLIADIRVGSESLLHALESAVSAKSTHAPSSSASQASASVTRAADAVSASLDALRATGKRLEALGVMNGAQQRFEERHPWGLQVPLICSDGATVAYSWKRQIAGQAAASAVERTRLAMKAFTDQKKRYFPKFGEPHEEEDIVGVNEKRAKVSSTEDDISSQKFSLLHVLKHWQGVEGSGMVISEFNRLEWAKHSSAYTLKKRSLNVMSAISGSSDTVSRPSLDASSVKNVAILEVSVPAVFKAVISLFPSGSVMPDAVSVVSSDEVCINAHLGTTSAQAVFQRVSECATSALYTFRQASSSSRASPLQLLLHWLYTYRSLFSKPCSRCKRFLALDGPSDSLLPPLVRPAQQILRIFASSASVKLEDLNDEKLVAYHMSCISKEDLL</sequence>
<evidence type="ECO:0008006" key="9">
    <source>
        <dbReference type="Google" id="ProtNLM"/>
    </source>
</evidence>
<feature type="compositionally biased region" description="Polar residues" evidence="6">
    <location>
        <begin position="1"/>
        <end position="13"/>
    </location>
</feature>
<dbReference type="AlphaFoldDB" id="A0A8T2Q5K1"/>
<dbReference type="InterPro" id="IPR021627">
    <property type="entry name" value="Mediator_Med27"/>
</dbReference>
<evidence type="ECO:0000256" key="6">
    <source>
        <dbReference type="SAM" id="MobiDB-lite"/>
    </source>
</evidence>
<comment type="similarity">
    <text evidence="2">Belongs to the Mediator complex subunit 27 family.</text>
</comment>
<evidence type="ECO:0000313" key="8">
    <source>
        <dbReference type="Proteomes" id="UP000825935"/>
    </source>
</evidence>
<evidence type="ECO:0000256" key="3">
    <source>
        <dbReference type="ARBA" id="ARBA00023015"/>
    </source>
</evidence>
<dbReference type="OMA" id="YRHITEH"/>
<proteinExistence type="inferred from homology"/>
<evidence type="ECO:0000256" key="2">
    <source>
        <dbReference type="ARBA" id="ARBA00008048"/>
    </source>
</evidence>
<feature type="compositionally biased region" description="Low complexity" evidence="6">
    <location>
        <begin position="39"/>
        <end position="51"/>
    </location>
</feature>
<dbReference type="Proteomes" id="UP000825935">
    <property type="component" value="Chromosome 37"/>
</dbReference>
<evidence type="ECO:0000256" key="5">
    <source>
        <dbReference type="ARBA" id="ARBA00023242"/>
    </source>
</evidence>
<protein>
    <recommendedName>
        <fullName evidence="9">Mediator of RNA polymerase II transcription subunit 27</fullName>
    </recommendedName>
</protein>
<dbReference type="GO" id="GO:0003713">
    <property type="term" value="F:transcription coactivator activity"/>
    <property type="evidence" value="ECO:0007669"/>
    <property type="project" value="TreeGrafter"/>
</dbReference>
<dbReference type="GO" id="GO:0016592">
    <property type="term" value="C:mediator complex"/>
    <property type="evidence" value="ECO:0007669"/>
    <property type="project" value="InterPro"/>
</dbReference>
<name>A0A8T2Q5K1_CERRI</name>
<dbReference type="Pfam" id="PF11571">
    <property type="entry name" value="Med27"/>
    <property type="match status" value="1"/>
</dbReference>
<keyword evidence="8" id="KW-1185">Reference proteome</keyword>
<dbReference type="GO" id="GO:0006357">
    <property type="term" value="P:regulation of transcription by RNA polymerase II"/>
    <property type="evidence" value="ECO:0007669"/>
    <property type="project" value="TreeGrafter"/>
</dbReference>
<dbReference type="PANTHER" id="PTHR13130:SF4">
    <property type="entry name" value="MEDIATOR OF RNA POLYMERASE II TRANSCRIPTION SUBUNIT 27"/>
    <property type="match status" value="1"/>
</dbReference>